<evidence type="ECO:0000313" key="1">
    <source>
        <dbReference type="EMBL" id="TKR95750.1"/>
    </source>
</evidence>
<reference evidence="1 2" key="1">
    <citation type="journal article" date="2015" name="Genome Biol.">
        <title>Comparative genomics of Steinernema reveals deeply conserved gene regulatory networks.</title>
        <authorList>
            <person name="Dillman A.R."/>
            <person name="Macchietto M."/>
            <person name="Porter C.F."/>
            <person name="Rogers A."/>
            <person name="Williams B."/>
            <person name="Antoshechkin I."/>
            <person name="Lee M.M."/>
            <person name="Goodwin Z."/>
            <person name="Lu X."/>
            <person name="Lewis E.E."/>
            <person name="Goodrich-Blair H."/>
            <person name="Stock S.P."/>
            <person name="Adams B.J."/>
            <person name="Sternberg P.W."/>
            <person name="Mortazavi A."/>
        </authorList>
    </citation>
    <scope>NUCLEOTIDE SEQUENCE [LARGE SCALE GENOMIC DNA]</scope>
    <source>
        <strain evidence="1 2">ALL</strain>
    </source>
</reference>
<gene>
    <name evidence="1" type="ORF">L596_009876</name>
</gene>
<sequence>MRTFRRFVPHKTHFVIVSTQIFYLRLAAFFQDHRSKAEIAKITRDTRCKPKRKPVKSAKPICKVGAASCRAFDASKKP</sequence>
<evidence type="ECO:0000313" key="2">
    <source>
        <dbReference type="Proteomes" id="UP000298663"/>
    </source>
</evidence>
<name>A0A4U5PGX9_STECR</name>
<dbReference type="EMBL" id="AZBU02000002">
    <property type="protein sequence ID" value="TKR95750.1"/>
    <property type="molecule type" value="Genomic_DNA"/>
</dbReference>
<keyword evidence="2" id="KW-1185">Reference proteome</keyword>
<proteinExistence type="predicted"/>
<dbReference type="AlphaFoldDB" id="A0A4U5PGX9"/>
<protein>
    <submittedName>
        <fullName evidence="1">Uncharacterized protein</fullName>
    </submittedName>
</protein>
<reference evidence="1 2" key="2">
    <citation type="journal article" date="2019" name="G3 (Bethesda)">
        <title>Hybrid Assembly of the Genome of the Entomopathogenic Nematode Steinernema carpocapsae Identifies the X-Chromosome.</title>
        <authorList>
            <person name="Serra L."/>
            <person name="Macchietto M."/>
            <person name="Macias-Munoz A."/>
            <person name="McGill C.J."/>
            <person name="Rodriguez I.M."/>
            <person name="Rodriguez B."/>
            <person name="Murad R."/>
            <person name="Mortazavi A."/>
        </authorList>
    </citation>
    <scope>NUCLEOTIDE SEQUENCE [LARGE SCALE GENOMIC DNA]</scope>
    <source>
        <strain evidence="1 2">ALL</strain>
    </source>
</reference>
<comment type="caution">
    <text evidence="1">The sequence shown here is derived from an EMBL/GenBank/DDBJ whole genome shotgun (WGS) entry which is preliminary data.</text>
</comment>
<dbReference type="Proteomes" id="UP000298663">
    <property type="component" value="Unassembled WGS sequence"/>
</dbReference>
<accession>A0A4U5PGX9</accession>
<organism evidence="1 2">
    <name type="scientific">Steinernema carpocapsae</name>
    <name type="common">Entomopathogenic nematode</name>
    <dbReference type="NCBI Taxonomy" id="34508"/>
    <lineage>
        <taxon>Eukaryota</taxon>
        <taxon>Metazoa</taxon>
        <taxon>Ecdysozoa</taxon>
        <taxon>Nematoda</taxon>
        <taxon>Chromadorea</taxon>
        <taxon>Rhabditida</taxon>
        <taxon>Tylenchina</taxon>
        <taxon>Panagrolaimomorpha</taxon>
        <taxon>Strongyloidoidea</taxon>
        <taxon>Steinernematidae</taxon>
        <taxon>Steinernema</taxon>
    </lineage>
</organism>